<gene>
    <name evidence="2" type="ORF">KDH_06560</name>
</gene>
<dbReference type="Gene3D" id="3.90.1200.10">
    <property type="match status" value="1"/>
</dbReference>
<evidence type="ECO:0000259" key="1">
    <source>
        <dbReference type="Pfam" id="PF01636"/>
    </source>
</evidence>
<evidence type="ECO:0000313" key="3">
    <source>
        <dbReference type="Proteomes" id="UP001344906"/>
    </source>
</evidence>
<evidence type="ECO:0000313" key="2">
    <source>
        <dbReference type="EMBL" id="GLV53805.1"/>
    </source>
</evidence>
<dbReference type="SUPFAM" id="SSF56112">
    <property type="entry name" value="Protein kinase-like (PK-like)"/>
    <property type="match status" value="1"/>
</dbReference>
<dbReference type="InterPro" id="IPR011009">
    <property type="entry name" value="Kinase-like_dom_sf"/>
</dbReference>
<protein>
    <recommendedName>
        <fullName evidence="1">Aminoglycoside phosphotransferase domain-containing protein</fullName>
    </recommendedName>
</protein>
<dbReference type="EMBL" id="BSRI01000001">
    <property type="protein sequence ID" value="GLV53805.1"/>
    <property type="molecule type" value="Genomic_DNA"/>
</dbReference>
<dbReference type="Pfam" id="PF01636">
    <property type="entry name" value="APH"/>
    <property type="match status" value="1"/>
</dbReference>
<reference evidence="2 3" key="1">
    <citation type="submission" date="2023-02" db="EMBL/GenBank/DDBJ databases">
        <title>Dictyobacter halimunensis sp. nov., a new member of the class Ktedonobacteria from forest soil in a geothermal area.</title>
        <authorList>
            <person name="Rachmania M.K."/>
            <person name="Ningsih F."/>
            <person name="Sakai Y."/>
            <person name="Yabe S."/>
            <person name="Yokota A."/>
            <person name="Sjamsuridzal W."/>
        </authorList>
    </citation>
    <scope>NUCLEOTIDE SEQUENCE [LARGE SCALE GENOMIC DNA]</scope>
    <source>
        <strain evidence="2 3">S3.2.2.5</strain>
    </source>
</reference>
<dbReference type="InterPro" id="IPR002575">
    <property type="entry name" value="Aminoglycoside_PTrfase"/>
</dbReference>
<sequence length="236" mass="28035">MIALLLNTYEPCVPPIQWQQWQYLEVAEQLGQLHATNWQNTEQLSQFPWLRRYRWILSRRHVQHAAQQWRRLMVDARFQPLIPSSRYKWLMGYFSLLEGVESLLADFPLTMCHGDCHIDNFLRDEQGQLVWADWQEVGVGPGPADVSFFWQRAFKAGGAVPFEAMTTSYHRSLEAETGKQISFVHLRRMLGALELWSWLLIWPDYLMMDASPQWLPLLFERIDLLANRFHLRIYQE</sequence>
<dbReference type="Proteomes" id="UP001344906">
    <property type="component" value="Unassembled WGS sequence"/>
</dbReference>
<organism evidence="2 3">
    <name type="scientific">Dictyobacter halimunensis</name>
    <dbReference type="NCBI Taxonomy" id="3026934"/>
    <lineage>
        <taxon>Bacteria</taxon>
        <taxon>Bacillati</taxon>
        <taxon>Chloroflexota</taxon>
        <taxon>Ktedonobacteria</taxon>
        <taxon>Ktedonobacterales</taxon>
        <taxon>Dictyobacteraceae</taxon>
        <taxon>Dictyobacter</taxon>
    </lineage>
</organism>
<name>A0ABQ6FMZ1_9CHLR</name>
<feature type="domain" description="Aminoglycoside phosphotransferase" evidence="1">
    <location>
        <begin position="23"/>
        <end position="170"/>
    </location>
</feature>
<accession>A0ABQ6FMZ1</accession>
<dbReference type="RefSeq" id="WP_338247514.1">
    <property type="nucleotide sequence ID" value="NZ_BSRI01000001.1"/>
</dbReference>
<keyword evidence="3" id="KW-1185">Reference proteome</keyword>
<comment type="caution">
    <text evidence="2">The sequence shown here is derived from an EMBL/GenBank/DDBJ whole genome shotgun (WGS) entry which is preliminary data.</text>
</comment>
<proteinExistence type="predicted"/>